<protein>
    <submittedName>
        <fullName evidence="2">GCN5 family acetyltransferase</fullName>
    </submittedName>
</protein>
<dbReference type="PANTHER" id="PTHR43617">
    <property type="entry name" value="L-AMINO ACID N-ACETYLTRANSFERASE"/>
    <property type="match status" value="1"/>
</dbReference>
<dbReference type="AlphaFoldDB" id="A0A1C3CZ59"/>
<dbReference type="GO" id="GO:0016747">
    <property type="term" value="F:acyltransferase activity, transferring groups other than amino-acyl groups"/>
    <property type="evidence" value="ECO:0007669"/>
    <property type="project" value="InterPro"/>
</dbReference>
<organism evidence="2 3">
    <name type="scientific">Acinetobacter celticus</name>
    <dbReference type="NCBI Taxonomy" id="1891224"/>
    <lineage>
        <taxon>Bacteria</taxon>
        <taxon>Pseudomonadati</taxon>
        <taxon>Pseudomonadota</taxon>
        <taxon>Gammaproteobacteria</taxon>
        <taxon>Moraxellales</taxon>
        <taxon>Moraxellaceae</taxon>
        <taxon>Acinetobacter</taxon>
    </lineage>
</organism>
<dbReference type="EMBL" id="MBDL01000004">
    <property type="protein sequence ID" value="ODA14064.1"/>
    <property type="molecule type" value="Genomic_DNA"/>
</dbReference>
<dbReference type="OrthoDB" id="9797178at2"/>
<dbReference type="Gene3D" id="3.40.630.30">
    <property type="match status" value="1"/>
</dbReference>
<dbReference type="CDD" id="cd04301">
    <property type="entry name" value="NAT_SF"/>
    <property type="match status" value="1"/>
</dbReference>
<proteinExistence type="predicted"/>
<dbReference type="Pfam" id="PF13527">
    <property type="entry name" value="Acetyltransf_9"/>
    <property type="match status" value="1"/>
</dbReference>
<evidence type="ECO:0000313" key="3">
    <source>
        <dbReference type="Proteomes" id="UP000186553"/>
    </source>
</evidence>
<evidence type="ECO:0000259" key="1">
    <source>
        <dbReference type="PROSITE" id="PS51186"/>
    </source>
</evidence>
<dbReference type="InterPro" id="IPR016181">
    <property type="entry name" value="Acyl_CoA_acyltransferase"/>
</dbReference>
<dbReference type="Proteomes" id="UP000186553">
    <property type="component" value="Unassembled WGS sequence"/>
</dbReference>
<dbReference type="STRING" id="1891224.BBP83_14445"/>
<dbReference type="RefSeq" id="WP_068886092.1">
    <property type="nucleotide sequence ID" value="NZ_CBCRUU010000001.1"/>
</dbReference>
<dbReference type="InterPro" id="IPR000182">
    <property type="entry name" value="GNAT_dom"/>
</dbReference>
<dbReference type="PROSITE" id="PS51186">
    <property type="entry name" value="GNAT"/>
    <property type="match status" value="1"/>
</dbReference>
<comment type="caution">
    <text evidence="2">The sequence shown here is derived from an EMBL/GenBank/DDBJ whole genome shotgun (WGS) entry which is preliminary data.</text>
</comment>
<evidence type="ECO:0000313" key="2">
    <source>
        <dbReference type="EMBL" id="ODA14064.1"/>
    </source>
</evidence>
<dbReference type="SUPFAM" id="SSF55729">
    <property type="entry name" value="Acyl-CoA N-acyltransferases (Nat)"/>
    <property type="match status" value="1"/>
</dbReference>
<feature type="domain" description="N-acetyltransferase" evidence="1">
    <location>
        <begin position="3"/>
        <end position="146"/>
    </location>
</feature>
<name>A0A1C3CZ59_9GAMM</name>
<dbReference type="PANTHER" id="PTHR43617:SF2">
    <property type="entry name" value="UPF0039 PROTEIN SLL0451"/>
    <property type="match status" value="1"/>
</dbReference>
<keyword evidence="3" id="KW-1185">Reference proteome</keyword>
<dbReference type="InterPro" id="IPR050276">
    <property type="entry name" value="MshD_Acetyltransferase"/>
</dbReference>
<accession>A0A1C3CZ59</accession>
<sequence length="168" mass="18445">MNITIRDERVEDIATIEALTKSAFLHAEHTSHTEHFIVNQLRKHHQLSISLVAEEEQTIVGHVAVSPVKISSGETGWYGLGPISVLPHKQGLGIGTMLMHATLARLKTLGAKGCVLLGDPNYYGRFGFQVVPDLTLPDVPKEYFQVISFVGSIPQGEVSYHEAFNATE</sequence>
<gene>
    <name evidence="2" type="ORF">BBP83_14445</name>
</gene>
<reference evidence="2 3" key="1">
    <citation type="submission" date="2016-07" db="EMBL/GenBank/DDBJ databases">
        <title>Acinetobacter sp. ANC 4603.</title>
        <authorList>
            <person name="Radolfova-Krizova L."/>
            <person name="Nemec A."/>
        </authorList>
    </citation>
    <scope>NUCLEOTIDE SEQUENCE [LARGE SCALE GENOMIC DNA]</scope>
    <source>
        <strain evidence="2 3">ANC 4603</strain>
    </source>
</reference>